<dbReference type="GeneID" id="93165673"/>
<dbReference type="PATRIC" id="fig|742734.4.peg.950"/>
<dbReference type="RefSeq" id="WP_048929298.1">
    <property type="nucleotide sequence ID" value="NZ_KQ235876.1"/>
</dbReference>
<organism evidence="1 2">
    <name type="scientific">[Clostridium] citroniae WAL-19142</name>
    <dbReference type="NCBI Taxonomy" id="742734"/>
    <lineage>
        <taxon>Bacteria</taxon>
        <taxon>Bacillati</taxon>
        <taxon>Bacillota</taxon>
        <taxon>Clostridia</taxon>
        <taxon>Lachnospirales</taxon>
        <taxon>Lachnospiraceae</taxon>
        <taxon>Enterocloster</taxon>
    </lineage>
</organism>
<dbReference type="EMBL" id="ADLK01000005">
    <property type="protein sequence ID" value="KMW23679.1"/>
    <property type="molecule type" value="Genomic_DNA"/>
</dbReference>
<evidence type="ECO:0000313" key="2">
    <source>
        <dbReference type="Proteomes" id="UP000037392"/>
    </source>
</evidence>
<comment type="caution">
    <text evidence="1">The sequence shown here is derived from an EMBL/GenBank/DDBJ whole genome shotgun (WGS) entry which is preliminary data.</text>
</comment>
<name>A0A0J9CGC9_9FIRM</name>
<sequence length="259" mass="26319">MADDKALSLNNGLPAIRNWAKEKFVGKEAGKGLSDNNYSASEKSKLAGIAAGAEVNVQADWTVIDTGSDAYIKGKPTSMPADGGNAATVGGHTVAVDVPAGAVFTDTKPVTMKGATASAVGAAGYAPSPAAGAQGKYLRGDGTWQTPPNTTYSAATQSANGLMIAADKKKLDGFQEAANYALKTDIAGVYHYKGSVANEAALPTTNISVGDVYSIEAKSSYGPAGANVAWTSDKTWDNLGGNFTIDFATAAEVSAILNA</sequence>
<proteinExistence type="predicted"/>
<protein>
    <submittedName>
        <fullName evidence="1">Uncharacterized protein</fullName>
    </submittedName>
</protein>
<accession>A0A0J9CGC9</accession>
<reference evidence="1 2" key="1">
    <citation type="submission" date="2011-04" db="EMBL/GenBank/DDBJ databases">
        <title>The Genome Sequence of Clostridium citroniae WAL-19142.</title>
        <authorList>
            <consortium name="The Broad Institute Genome Sequencing Platform"/>
            <person name="Earl A."/>
            <person name="Ward D."/>
            <person name="Feldgarden M."/>
            <person name="Gevers D."/>
            <person name="Warren Y.A."/>
            <person name="Tyrrell K.L."/>
            <person name="Citron D.M."/>
            <person name="Goldstein E.J."/>
            <person name="Daigneault M."/>
            <person name="Allen-Vercoe E."/>
            <person name="Young S.K."/>
            <person name="Zeng Q."/>
            <person name="Gargeya S."/>
            <person name="Fitzgerald M."/>
            <person name="Haas B."/>
            <person name="Abouelleil A."/>
            <person name="Alvarado L."/>
            <person name="Arachchi H.M."/>
            <person name="Berlin A."/>
            <person name="Brown A."/>
            <person name="Chapman S.B."/>
            <person name="Chen Z."/>
            <person name="Dunbar C."/>
            <person name="Freedman E."/>
            <person name="Gearin G."/>
            <person name="Gellesch M."/>
            <person name="Goldberg J."/>
            <person name="Griggs A."/>
            <person name="Gujja S."/>
            <person name="Heilman E.R."/>
            <person name="Heiman D."/>
            <person name="Howarth C."/>
            <person name="Larson L."/>
            <person name="Lui A."/>
            <person name="MacDonald P.J."/>
            <person name="Mehta T."/>
            <person name="Montmayeur A."/>
            <person name="Murphy C."/>
            <person name="Neiman D."/>
            <person name="Pearson M."/>
            <person name="Priest M."/>
            <person name="Roberts A."/>
            <person name="Saif S."/>
            <person name="Shea T."/>
            <person name="Shenoy N."/>
            <person name="Sisk P."/>
            <person name="Stolte C."/>
            <person name="Sykes S."/>
            <person name="White J."/>
            <person name="Yandava C."/>
            <person name="Wortman J."/>
            <person name="Nusbaum C."/>
            <person name="Birren B."/>
        </authorList>
    </citation>
    <scope>NUCLEOTIDE SEQUENCE [LARGE SCALE GENOMIC DNA]</scope>
    <source>
        <strain evidence="1 2">WAL-19142</strain>
    </source>
</reference>
<evidence type="ECO:0000313" key="1">
    <source>
        <dbReference type="EMBL" id="KMW23679.1"/>
    </source>
</evidence>
<dbReference type="AlphaFoldDB" id="A0A0J9CGC9"/>
<dbReference type="OrthoDB" id="2011690at2"/>
<dbReference type="Proteomes" id="UP000037392">
    <property type="component" value="Unassembled WGS sequence"/>
</dbReference>
<gene>
    <name evidence="1" type="ORF">HMPREF9470_00895</name>
</gene>